<feature type="region of interest" description="Disordered" evidence="1">
    <location>
        <begin position="1"/>
        <end position="21"/>
    </location>
</feature>
<dbReference type="SUPFAM" id="SSF56801">
    <property type="entry name" value="Acetyl-CoA synthetase-like"/>
    <property type="match status" value="1"/>
</dbReference>
<dbReference type="Pfam" id="PF00501">
    <property type="entry name" value="AMP-binding"/>
    <property type="match status" value="1"/>
</dbReference>
<dbReference type="Gene3D" id="3.30.300.30">
    <property type="match status" value="1"/>
</dbReference>
<feature type="domain" description="AMP-dependent synthetase/ligase" evidence="2">
    <location>
        <begin position="6"/>
        <end position="361"/>
    </location>
</feature>
<dbReference type="InterPro" id="IPR000873">
    <property type="entry name" value="AMP-dep_synth/lig_dom"/>
</dbReference>
<dbReference type="InterPro" id="IPR020845">
    <property type="entry name" value="AMP-binding_CS"/>
</dbReference>
<dbReference type="Gene3D" id="3.40.50.12780">
    <property type="entry name" value="N-terminal domain of ligase-like"/>
    <property type="match status" value="1"/>
</dbReference>
<gene>
    <name evidence="4" type="ORF">GCM10017577_29980</name>
</gene>
<sequence length="512" mass="56648">MYPGTWAKERPEHPATIMTGGPLDGRVQTYGELDERSIRLARVFAEAGLTRGDHVAVVLENRPEVFEAYWAAVRSGLIVTAVNSHLTPAEVAYIVDDCEAQVLVVSANLPGIAEGVVADTPRVRRRLAVGGAIPGHEDYEAALAAVSADPLDDEPAGMDMLYSSGTTGRPKGITRELPERRVDEPGDGMLEIFAPVYGFDRDTVYYSPAPQYHSAPLRFGSMTHAVGGTLVIAERFRPEQALADIEKYRVTHSQWVPTMFVRLLKLDDEVRARYDLSSLKVAVHAAAPCPVEVKRRMIEWWGPVLQEYYSSTESPGQTRITSEEWLEHPGSVGRATVGILHICGEDGKEVGPGEVGTVYFETDRPLFVYHHDEDKTADSRHPDHPNWATTGDLGYVDEDGWLYLTDRKAFMIISGGVNIYPQEIEDALALHPAVRDVGVIGIPDEEMGEQVKAVVETAEGAVPGPELEKEILEFVRGRIAHYKCPRSVDFTDSLPRTPTGKLVKRRIVERYR</sequence>
<evidence type="ECO:0000313" key="4">
    <source>
        <dbReference type="EMBL" id="GLL11857.1"/>
    </source>
</evidence>
<dbReference type="InterPro" id="IPR025110">
    <property type="entry name" value="AMP-bd_C"/>
</dbReference>
<evidence type="ECO:0000259" key="3">
    <source>
        <dbReference type="Pfam" id="PF13193"/>
    </source>
</evidence>
<dbReference type="AlphaFoldDB" id="A0A9W6L2Q5"/>
<reference evidence="4" key="1">
    <citation type="journal article" date="2014" name="Int. J. Syst. Evol. Microbiol.">
        <title>Complete genome sequence of Corynebacterium casei LMG S-19264T (=DSM 44701T), isolated from a smear-ripened cheese.</title>
        <authorList>
            <consortium name="US DOE Joint Genome Institute (JGI-PGF)"/>
            <person name="Walter F."/>
            <person name="Albersmeier A."/>
            <person name="Kalinowski J."/>
            <person name="Ruckert C."/>
        </authorList>
    </citation>
    <scope>NUCLEOTIDE SEQUENCE</scope>
    <source>
        <strain evidence="4">VKM Ac-1069</strain>
    </source>
</reference>
<proteinExistence type="predicted"/>
<dbReference type="RefSeq" id="WP_037045180.1">
    <property type="nucleotide sequence ID" value="NZ_BAAAUZ010000008.1"/>
</dbReference>
<dbReference type="InterPro" id="IPR042099">
    <property type="entry name" value="ANL_N_sf"/>
</dbReference>
<dbReference type="PANTHER" id="PTHR43767">
    <property type="entry name" value="LONG-CHAIN-FATTY-ACID--COA LIGASE"/>
    <property type="match status" value="1"/>
</dbReference>
<evidence type="ECO:0000259" key="2">
    <source>
        <dbReference type="Pfam" id="PF00501"/>
    </source>
</evidence>
<dbReference type="Proteomes" id="UP001143463">
    <property type="component" value="Unassembled WGS sequence"/>
</dbReference>
<dbReference type="GO" id="GO:0016877">
    <property type="term" value="F:ligase activity, forming carbon-sulfur bonds"/>
    <property type="evidence" value="ECO:0007669"/>
    <property type="project" value="UniProtKB-ARBA"/>
</dbReference>
<feature type="domain" description="AMP-binding enzyme C-terminal" evidence="3">
    <location>
        <begin position="423"/>
        <end position="501"/>
    </location>
</feature>
<keyword evidence="5" id="KW-1185">Reference proteome</keyword>
<dbReference type="PANTHER" id="PTHR43767:SF7">
    <property type="entry name" value="MEDIUM_LONG-CHAIN-FATTY-ACID--COA LIGASE FADD8"/>
    <property type="match status" value="1"/>
</dbReference>
<keyword evidence="4" id="KW-0436">Ligase</keyword>
<name>A0A9W6L2Q5_9PSEU</name>
<evidence type="ECO:0000256" key="1">
    <source>
        <dbReference type="SAM" id="MobiDB-lite"/>
    </source>
</evidence>
<dbReference type="EMBL" id="BSFQ01000011">
    <property type="protein sequence ID" value="GLL11857.1"/>
    <property type="molecule type" value="Genomic_DNA"/>
</dbReference>
<dbReference type="InterPro" id="IPR050237">
    <property type="entry name" value="ATP-dep_AMP-bd_enzyme"/>
</dbReference>
<dbReference type="Pfam" id="PF13193">
    <property type="entry name" value="AMP-binding_C"/>
    <property type="match status" value="1"/>
</dbReference>
<dbReference type="PROSITE" id="PS00455">
    <property type="entry name" value="AMP_BINDING"/>
    <property type="match status" value="1"/>
</dbReference>
<protein>
    <submittedName>
        <fullName evidence="4">Acyl-CoA ligase</fullName>
    </submittedName>
</protein>
<reference evidence="4" key="2">
    <citation type="submission" date="2023-01" db="EMBL/GenBank/DDBJ databases">
        <authorList>
            <person name="Sun Q."/>
            <person name="Evtushenko L."/>
        </authorList>
    </citation>
    <scope>NUCLEOTIDE SEQUENCE</scope>
    <source>
        <strain evidence="4">VKM Ac-1069</strain>
    </source>
</reference>
<accession>A0A9W6L2Q5</accession>
<organism evidence="4 5">
    <name type="scientific">Pseudonocardia halophobica</name>
    <dbReference type="NCBI Taxonomy" id="29401"/>
    <lineage>
        <taxon>Bacteria</taxon>
        <taxon>Bacillati</taxon>
        <taxon>Actinomycetota</taxon>
        <taxon>Actinomycetes</taxon>
        <taxon>Pseudonocardiales</taxon>
        <taxon>Pseudonocardiaceae</taxon>
        <taxon>Pseudonocardia</taxon>
    </lineage>
</organism>
<dbReference type="InterPro" id="IPR045851">
    <property type="entry name" value="AMP-bd_C_sf"/>
</dbReference>
<evidence type="ECO:0000313" key="5">
    <source>
        <dbReference type="Proteomes" id="UP001143463"/>
    </source>
</evidence>
<comment type="caution">
    <text evidence="4">The sequence shown here is derived from an EMBL/GenBank/DDBJ whole genome shotgun (WGS) entry which is preliminary data.</text>
</comment>